<evidence type="ECO:0000313" key="7">
    <source>
        <dbReference type="Proteomes" id="UP000249873"/>
    </source>
</evidence>
<name>A0A2Z4G9Y2_9BACT</name>
<dbReference type="PANTHER" id="PTHR44688:SF16">
    <property type="entry name" value="DNA-BINDING TRANSCRIPTIONAL ACTIVATOR DEVR_DOSR"/>
    <property type="match status" value="1"/>
</dbReference>
<sequence>MRKQYIFVCLVLLSFKAIAGGLKVEKSGIFHLTEVVHIDVIKHFCESVNSNSAFNGVTAITAFLANDLSSGLSLQPQGSGYDQISHLPIDHEEILLIGLLTGLLLIYLVLSVLSKIKPYILCSFWFMSILMLYIWRSGYAFVLIPSLDGSPYHSIYFFILQSIPLVVYLIITKAVTVLQTRDYQIFQKIFTIFLRLSIGYLALVTIASLWQVDLIVKHFKVVQGIFWVFLGLLGIPSLAWLILSSRKNLNFFKFQTSFGLLFLISLIGKFLLSPSDFPSAFLKPKHLLFGITIQLIYMFWLLLTEVFENQNSDENDDSELVLPPAKRIIVDKHNSSLDNLSPREYDIFAAYCNGFSYSEISSSFLISPNTVKSHLKSCYRKLEINSKVEAISIMNNKKS</sequence>
<dbReference type="InterPro" id="IPR000792">
    <property type="entry name" value="Tscrpt_reg_LuxR_C"/>
</dbReference>
<evidence type="ECO:0000259" key="5">
    <source>
        <dbReference type="PROSITE" id="PS50043"/>
    </source>
</evidence>
<evidence type="ECO:0000256" key="4">
    <source>
        <dbReference type="SAM" id="Phobius"/>
    </source>
</evidence>
<dbReference type="Proteomes" id="UP000249873">
    <property type="component" value="Chromosome"/>
</dbReference>
<dbReference type="SMART" id="SM00421">
    <property type="entry name" value="HTH_LUXR"/>
    <property type="match status" value="1"/>
</dbReference>
<feature type="domain" description="HTH luxR-type" evidence="5">
    <location>
        <begin position="333"/>
        <end position="398"/>
    </location>
</feature>
<accession>A0A2Z4G9Y2</accession>
<dbReference type="EMBL" id="CP029480">
    <property type="protein sequence ID" value="AWV98017.1"/>
    <property type="molecule type" value="Genomic_DNA"/>
</dbReference>
<keyword evidence="3" id="KW-0804">Transcription</keyword>
<keyword evidence="1" id="KW-0805">Transcription regulation</keyword>
<feature type="transmembrane region" description="Helical" evidence="4">
    <location>
        <begin position="224"/>
        <end position="243"/>
    </location>
</feature>
<evidence type="ECO:0000313" key="6">
    <source>
        <dbReference type="EMBL" id="AWV98017.1"/>
    </source>
</evidence>
<dbReference type="KEGG" id="als:DJ013_07465"/>
<dbReference type="PANTHER" id="PTHR44688">
    <property type="entry name" value="DNA-BINDING TRANSCRIPTIONAL ACTIVATOR DEVR_DOSR"/>
    <property type="match status" value="1"/>
</dbReference>
<dbReference type="OrthoDB" id="9807565at2"/>
<evidence type="ECO:0000256" key="2">
    <source>
        <dbReference type="ARBA" id="ARBA00023125"/>
    </source>
</evidence>
<feature type="transmembrane region" description="Helical" evidence="4">
    <location>
        <begin position="155"/>
        <end position="171"/>
    </location>
</feature>
<feature type="transmembrane region" description="Helical" evidence="4">
    <location>
        <begin position="192"/>
        <end position="212"/>
    </location>
</feature>
<organism evidence="6 7">
    <name type="scientific">Arcticibacterium luteifluviistationis</name>
    <dbReference type="NCBI Taxonomy" id="1784714"/>
    <lineage>
        <taxon>Bacteria</taxon>
        <taxon>Pseudomonadati</taxon>
        <taxon>Bacteroidota</taxon>
        <taxon>Cytophagia</taxon>
        <taxon>Cytophagales</taxon>
        <taxon>Leadbetterellaceae</taxon>
        <taxon>Arcticibacterium</taxon>
    </lineage>
</organism>
<dbReference type="RefSeq" id="WP_111371119.1">
    <property type="nucleotide sequence ID" value="NZ_CP029480.1"/>
</dbReference>
<feature type="transmembrane region" description="Helical" evidence="4">
    <location>
        <begin position="118"/>
        <end position="135"/>
    </location>
</feature>
<dbReference type="CDD" id="cd06170">
    <property type="entry name" value="LuxR_C_like"/>
    <property type="match status" value="1"/>
</dbReference>
<dbReference type="InterPro" id="IPR016032">
    <property type="entry name" value="Sig_transdc_resp-reg_C-effctor"/>
</dbReference>
<dbReference type="InterPro" id="IPR036388">
    <property type="entry name" value="WH-like_DNA-bd_sf"/>
</dbReference>
<dbReference type="GO" id="GO:0003677">
    <property type="term" value="F:DNA binding"/>
    <property type="evidence" value="ECO:0007669"/>
    <property type="project" value="UniProtKB-KW"/>
</dbReference>
<keyword evidence="4" id="KW-1133">Transmembrane helix</keyword>
<dbReference type="SUPFAM" id="SSF46894">
    <property type="entry name" value="C-terminal effector domain of the bipartite response regulators"/>
    <property type="match status" value="1"/>
</dbReference>
<proteinExistence type="predicted"/>
<keyword evidence="4" id="KW-0812">Transmembrane</keyword>
<keyword evidence="4" id="KW-0472">Membrane</keyword>
<gene>
    <name evidence="6" type="ORF">DJ013_07465</name>
</gene>
<dbReference type="GO" id="GO:0006355">
    <property type="term" value="P:regulation of DNA-templated transcription"/>
    <property type="evidence" value="ECO:0007669"/>
    <property type="project" value="InterPro"/>
</dbReference>
<evidence type="ECO:0000256" key="1">
    <source>
        <dbReference type="ARBA" id="ARBA00023015"/>
    </source>
</evidence>
<dbReference type="PROSITE" id="PS50043">
    <property type="entry name" value="HTH_LUXR_2"/>
    <property type="match status" value="1"/>
</dbReference>
<feature type="transmembrane region" description="Helical" evidence="4">
    <location>
        <begin position="286"/>
        <end position="303"/>
    </location>
</feature>
<keyword evidence="2" id="KW-0238">DNA-binding</keyword>
<dbReference type="AlphaFoldDB" id="A0A2Z4G9Y2"/>
<evidence type="ECO:0000256" key="3">
    <source>
        <dbReference type="ARBA" id="ARBA00023163"/>
    </source>
</evidence>
<reference evidence="6 7" key="1">
    <citation type="submission" date="2018-05" db="EMBL/GenBank/DDBJ databases">
        <title>Complete genome sequence of Arcticibacterium luteifluviistationis SM1504T, a cytophagaceae bacterium isolated from Arctic surface seawater.</title>
        <authorList>
            <person name="Li Y."/>
            <person name="Qin Q.-L."/>
        </authorList>
    </citation>
    <scope>NUCLEOTIDE SEQUENCE [LARGE SCALE GENOMIC DNA]</scope>
    <source>
        <strain evidence="6 7">SM1504</strain>
    </source>
</reference>
<dbReference type="Pfam" id="PF00196">
    <property type="entry name" value="GerE"/>
    <property type="match status" value="1"/>
</dbReference>
<dbReference type="PRINTS" id="PR00038">
    <property type="entry name" value="HTHLUXR"/>
</dbReference>
<protein>
    <recommendedName>
        <fullName evidence="5">HTH luxR-type domain-containing protein</fullName>
    </recommendedName>
</protein>
<dbReference type="Gene3D" id="1.10.10.10">
    <property type="entry name" value="Winged helix-like DNA-binding domain superfamily/Winged helix DNA-binding domain"/>
    <property type="match status" value="1"/>
</dbReference>
<feature type="transmembrane region" description="Helical" evidence="4">
    <location>
        <begin position="255"/>
        <end position="274"/>
    </location>
</feature>
<keyword evidence="7" id="KW-1185">Reference proteome</keyword>
<feature type="transmembrane region" description="Helical" evidence="4">
    <location>
        <begin position="94"/>
        <end position="113"/>
    </location>
</feature>